<accession>A0A0E9WR04</accession>
<reference evidence="1" key="2">
    <citation type="journal article" date="2015" name="Fish Shellfish Immunol.">
        <title>Early steps in the European eel (Anguilla anguilla)-Vibrio vulnificus interaction in the gills: Role of the RtxA13 toxin.</title>
        <authorList>
            <person name="Callol A."/>
            <person name="Pajuelo D."/>
            <person name="Ebbesson L."/>
            <person name="Teles M."/>
            <person name="MacKenzie S."/>
            <person name="Amaro C."/>
        </authorList>
    </citation>
    <scope>NUCLEOTIDE SEQUENCE</scope>
</reference>
<proteinExistence type="predicted"/>
<reference evidence="1" key="1">
    <citation type="submission" date="2014-11" db="EMBL/GenBank/DDBJ databases">
        <authorList>
            <person name="Amaro Gonzalez C."/>
        </authorList>
    </citation>
    <scope>NUCLEOTIDE SEQUENCE</scope>
</reference>
<evidence type="ECO:0000313" key="1">
    <source>
        <dbReference type="EMBL" id="JAH92839.1"/>
    </source>
</evidence>
<protein>
    <submittedName>
        <fullName evidence="1">Uncharacterized protein</fullName>
    </submittedName>
</protein>
<dbReference type="EMBL" id="GBXM01015738">
    <property type="protein sequence ID" value="JAH92839.1"/>
    <property type="molecule type" value="Transcribed_RNA"/>
</dbReference>
<dbReference type="AlphaFoldDB" id="A0A0E9WR04"/>
<name>A0A0E9WR04_ANGAN</name>
<sequence length="48" mass="5186">MSGCCTFALPFAVTGQIRIFGSSRPKCNFKSSFSLSIPCSRPSIDLKV</sequence>
<organism evidence="1">
    <name type="scientific">Anguilla anguilla</name>
    <name type="common">European freshwater eel</name>
    <name type="synonym">Muraena anguilla</name>
    <dbReference type="NCBI Taxonomy" id="7936"/>
    <lineage>
        <taxon>Eukaryota</taxon>
        <taxon>Metazoa</taxon>
        <taxon>Chordata</taxon>
        <taxon>Craniata</taxon>
        <taxon>Vertebrata</taxon>
        <taxon>Euteleostomi</taxon>
        <taxon>Actinopterygii</taxon>
        <taxon>Neopterygii</taxon>
        <taxon>Teleostei</taxon>
        <taxon>Anguilliformes</taxon>
        <taxon>Anguillidae</taxon>
        <taxon>Anguilla</taxon>
    </lineage>
</organism>